<dbReference type="RefSeq" id="WP_206279794.1">
    <property type="nucleotide sequence ID" value="NZ_JBHSFS010000002.1"/>
</dbReference>
<name>A0ABV9BED8_9ACTN</name>
<dbReference type="EMBL" id="JBHSFS010000002">
    <property type="protein sequence ID" value="MFC4512382.1"/>
    <property type="molecule type" value="Genomic_DNA"/>
</dbReference>
<feature type="transmembrane region" description="Helical" evidence="2">
    <location>
        <begin position="76"/>
        <end position="97"/>
    </location>
</feature>
<keyword evidence="2" id="KW-0472">Membrane</keyword>
<evidence type="ECO:0000256" key="1">
    <source>
        <dbReference type="SAM" id="MobiDB-lite"/>
    </source>
</evidence>
<feature type="transmembrane region" description="Helical" evidence="2">
    <location>
        <begin position="41"/>
        <end position="64"/>
    </location>
</feature>
<feature type="transmembrane region" description="Helical" evidence="2">
    <location>
        <begin position="181"/>
        <end position="205"/>
    </location>
</feature>
<gene>
    <name evidence="3" type="ORF">ACFPEN_05480</name>
</gene>
<accession>A0ABV9BED8</accession>
<evidence type="ECO:0008006" key="5">
    <source>
        <dbReference type="Google" id="ProtNLM"/>
    </source>
</evidence>
<dbReference type="Proteomes" id="UP001595990">
    <property type="component" value="Unassembled WGS sequence"/>
</dbReference>
<evidence type="ECO:0000256" key="2">
    <source>
        <dbReference type="SAM" id="Phobius"/>
    </source>
</evidence>
<sequence length="211" mass="22103">MSALSSQPPLSVIRPSRPPVAMAAPRTGGARHARPLGLYDTWWTLAGAAVALCAGWAASVWVSIHLQADASLHTVALFVHLASLVLGFGAVLVADYYGLLWITGRTTLREALGSASKLHLPIWAGLAGLVASGVFLHPNPSATPTAIKLGFVLVLSLNGLQAGLLNKHMARQPAGEPSPRLLAWGGATAMISQICWWGAVVIGFMNTTSHH</sequence>
<reference evidence="4" key="1">
    <citation type="journal article" date="2019" name="Int. J. Syst. Evol. Microbiol.">
        <title>The Global Catalogue of Microorganisms (GCM) 10K type strain sequencing project: providing services to taxonomists for standard genome sequencing and annotation.</title>
        <authorList>
            <consortium name="The Broad Institute Genomics Platform"/>
            <consortium name="The Broad Institute Genome Sequencing Center for Infectious Disease"/>
            <person name="Wu L."/>
            <person name="Ma J."/>
        </authorList>
    </citation>
    <scope>NUCLEOTIDE SEQUENCE [LARGE SCALE GENOMIC DNA]</scope>
    <source>
        <strain evidence="4">CECT 8064</strain>
    </source>
</reference>
<keyword evidence="2" id="KW-1133">Transmembrane helix</keyword>
<feature type="transmembrane region" description="Helical" evidence="2">
    <location>
        <begin position="142"/>
        <end position="160"/>
    </location>
</feature>
<keyword evidence="2" id="KW-0812">Transmembrane</keyword>
<keyword evidence="4" id="KW-1185">Reference proteome</keyword>
<comment type="caution">
    <text evidence="3">The sequence shown here is derived from an EMBL/GenBank/DDBJ whole genome shotgun (WGS) entry which is preliminary data.</text>
</comment>
<evidence type="ECO:0000313" key="4">
    <source>
        <dbReference type="Proteomes" id="UP001595990"/>
    </source>
</evidence>
<evidence type="ECO:0000313" key="3">
    <source>
        <dbReference type="EMBL" id="MFC4512382.1"/>
    </source>
</evidence>
<protein>
    <recommendedName>
        <fullName evidence="5">Integral membrane protein</fullName>
    </recommendedName>
</protein>
<feature type="transmembrane region" description="Helical" evidence="2">
    <location>
        <begin position="118"/>
        <end position="136"/>
    </location>
</feature>
<organism evidence="3 4">
    <name type="scientific">Streptomyces ehimensis</name>
    <dbReference type="NCBI Taxonomy" id="68195"/>
    <lineage>
        <taxon>Bacteria</taxon>
        <taxon>Bacillati</taxon>
        <taxon>Actinomycetota</taxon>
        <taxon>Actinomycetes</taxon>
        <taxon>Kitasatosporales</taxon>
        <taxon>Streptomycetaceae</taxon>
        <taxon>Streptomyces</taxon>
    </lineage>
</organism>
<proteinExistence type="predicted"/>
<feature type="region of interest" description="Disordered" evidence="1">
    <location>
        <begin position="1"/>
        <end position="26"/>
    </location>
</feature>